<proteinExistence type="predicted"/>
<evidence type="ECO:0000313" key="1">
    <source>
        <dbReference type="EMBL" id="CAG8852620.1"/>
    </source>
</evidence>
<name>A0ABN7XC70_GIGMA</name>
<accession>A0ABN7XC70</accession>
<feature type="non-terminal residue" evidence="1">
    <location>
        <position position="42"/>
    </location>
</feature>
<evidence type="ECO:0000313" key="2">
    <source>
        <dbReference type="Proteomes" id="UP000789901"/>
    </source>
</evidence>
<sequence length="42" mass="4971">SLTEEDEVLGGNKVIVEIDKFKFEDYGLWELQKEMEIRNVIL</sequence>
<keyword evidence="2" id="KW-1185">Reference proteome</keyword>
<protein>
    <submittedName>
        <fullName evidence="1">16611_t:CDS:1</fullName>
    </submittedName>
</protein>
<organism evidence="1 2">
    <name type="scientific">Gigaspora margarita</name>
    <dbReference type="NCBI Taxonomy" id="4874"/>
    <lineage>
        <taxon>Eukaryota</taxon>
        <taxon>Fungi</taxon>
        <taxon>Fungi incertae sedis</taxon>
        <taxon>Mucoromycota</taxon>
        <taxon>Glomeromycotina</taxon>
        <taxon>Glomeromycetes</taxon>
        <taxon>Diversisporales</taxon>
        <taxon>Gigasporaceae</taxon>
        <taxon>Gigaspora</taxon>
    </lineage>
</organism>
<comment type="caution">
    <text evidence="1">The sequence shown here is derived from an EMBL/GenBank/DDBJ whole genome shotgun (WGS) entry which is preliminary data.</text>
</comment>
<dbReference type="EMBL" id="CAJVQB010114378">
    <property type="protein sequence ID" value="CAG8852620.1"/>
    <property type="molecule type" value="Genomic_DNA"/>
</dbReference>
<gene>
    <name evidence="1" type="ORF">GMARGA_LOCUS41441</name>
</gene>
<feature type="non-terminal residue" evidence="1">
    <location>
        <position position="1"/>
    </location>
</feature>
<dbReference type="Proteomes" id="UP000789901">
    <property type="component" value="Unassembled WGS sequence"/>
</dbReference>
<reference evidence="1 2" key="1">
    <citation type="submission" date="2021-06" db="EMBL/GenBank/DDBJ databases">
        <authorList>
            <person name="Kallberg Y."/>
            <person name="Tangrot J."/>
            <person name="Rosling A."/>
        </authorList>
    </citation>
    <scope>NUCLEOTIDE SEQUENCE [LARGE SCALE GENOMIC DNA]</scope>
    <source>
        <strain evidence="1 2">120-4 pot B 10/14</strain>
    </source>
</reference>